<comment type="caution">
    <text evidence="1">The sequence shown here is derived from an EMBL/GenBank/DDBJ whole genome shotgun (WGS) entry which is preliminary data.</text>
</comment>
<dbReference type="RefSeq" id="XP_056492909.1">
    <property type="nucleotide sequence ID" value="XM_056627114.1"/>
</dbReference>
<evidence type="ECO:0000313" key="2">
    <source>
        <dbReference type="Proteomes" id="UP001147747"/>
    </source>
</evidence>
<protein>
    <submittedName>
        <fullName evidence="1">Uncharacterized protein</fullName>
    </submittedName>
</protein>
<evidence type="ECO:0000313" key="1">
    <source>
        <dbReference type="EMBL" id="KAJ5408594.1"/>
    </source>
</evidence>
<name>A0A9W9W950_9EURO</name>
<keyword evidence="2" id="KW-1185">Reference proteome</keyword>
<proteinExistence type="predicted"/>
<reference evidence="1" key="1">
    <citation type="submission" date="2022-12" db="EMBL/GenBank/DDBJ databases">
        <authorList>
            <person name="Petersen C."/>
        </authorList>
    </citation>
    <scope>NUCLEOTIDE SEQUENCE</scope>
    <source>
        <strain evidence="1">IBT 29677</strain>
    </source>
</reference>
<dbReference type="Proteomes" id="UP001147747">
    <property type="component" value="Unassembled WGS sequence"/>
</dbReference>
<dbReference type="AlphaFoldDB" id="A0A9W9W950"/>
<dbReference type="GeneID" id="81366094"/>
<reference evidence="1" key="2">
    <citation type="journal article" date="2023" name="IMA Fungus">
        <title>Comparative genomic study of the Penicillium genus elucidates a diverse pangenome and 15 lateral gene transfer events.</title>
        <authorList>
            <person name="Petersen C."/>
            <person name="Sorensen T."/>
            <person name="Nielsen M.R."/>
            <person name="Sondergaard T.E."/>
            <person name="Sorensen J.L."/>
            <person name="Fitzpatrick D.A."/>
            <person name="Frisvad J.C."/>
            <person name="Nielsen K.L."/>
        </authorList>
    </citation>
    <scope>NUCLEOTIDE SEQUENCE</scope>
    <source>
        <strain evidence="1">IBT 29677</strain>
    </source>
</reference>
<gene>
    <name evidence="1" type="ORF">N7509_002477</name>
</gene>
<accession>A0A9W9W950</accession>
<sequence length="60" mass="6497">MAIEVVKVLHSTQDCPSSKPRGVQEDVTLTRKDRGCLEGMWVGGADPVMLIGQSINDLTL</sequence>
<dbReference type="EMBL" id="JAPZBU010000004">
    <property type="protein sequence ID" value="KAJ5408594.1"/>
    <property type="molecule type" value="Genomic_DNA"/>
</dbReference>
<organism evidence="1 2">
    <name type="scientific">Penicillium cosmopolitanum</name>
    <dbReference type="NCBI Taxonomy" id="1131564"/>
    <lineage>
        <taxon>Eukaryota</taxon>
        <taxon>Fungi</taxon>
        <taxon>Dikarya</taxon>
        <taxon>Ascomycota</taxon>
        <taxon>Pezizomycotina</taxon>
        <taxon>Eurotiomycetes</taxon>
        <taxon>Eurotiomycetidae</taxon>
        <taxon>Eurotiales</taxon>
        <taxon>Aspergillaceae</taxon>
        <taxon>Penicillium</taxon>
    </lineage>
</organism>